<name>A0A385E740_9CAUD</name>
<keyword evidence="2" id="KW-1185">Reference proteome</keyword>
<organism evidence="1 2">
    <name type="scientific">Vibrio phage vB_VpS_PG07</name>
    <dbReference type="NCBI Taxonomy" id="2301664"/>
    <lineage>
        <taxon>Viruses</taxon>
        <taxon>Duplodnaviria</taxon>
        <taxon>Heunggongvirae</taxon>
        <taxon>Uroviricota</taxon>
        <taxon>Caudoviricetes</taxon>
        <taxon>Demerecviridae</taxon>
        <taxon>Pogseptimavirus</taxon>
        <taxon>Pogseptimavirus PG07</taxon>
    </lineage>
</organism>
<sequence length="97" mass="11027">MKINLTIETDNISGLVILDMDSAEWGSRPIRREDWEAVEAIKADGEYFKIPEGTEEFSAIFTDENKISEYEALGLERMMKKYISGDTKATVTMTGRK</sequence>
<dbReference type="EMBL" id="MH645904">
    <property type="protein sequence ID" value="AXQ66672.1"/>
    <property type="molecule type" value="Genomic_DNA"/>
</dbReference>
<evidence type="ECO:0000313" key="1">
    <source>
        <dbReference type="EMBL" id="AXQ66672.1"/>
    </source>
</evidence>
<dbReference type="KEGG" id="vg:54999397"/>
<protein>
    <submittedName>
        <fullName evidence="1">Uncharacterized protein</fullName>
    </submittedName>
</protein>
<dbReference type="RefSeq" id="YP_009808494.1">
    <property type="nucleotide sequence ID" value="NC_048041.1"/>
</dbReference>
<evidence type="ECO:0000313" key="2">
    <source>
        <dbReference type="Proteomes" id="UP000263435"/>
    </source>
</evidence>
<dbReference type="Proteomes" id="UP000263435">
    <property type="component" value="Segment"/>
</dbReference>
<reference evidence="1 2" key="1">
    <citation type="submission" date="2018-07" db="EMBL/GenBank/DDBJ databases">
        <title>Sequencing of PG07.</title>
        <authorList>
            <person name="Ding T."/>
        </authorList>
    </citation>
    <scope>NUCLEOTIDE SEQUENCE [LARGE SCALE GENOMIC DNA]</scope>
</reference>
<accession>A0A385E740</accession>
<proteinExistence type="predicted"/>
<dbReference type="GeneID" id="54999397"/>